<dbReference type="EMBL" id="JAAAMG010000038">
    <property type="protein sequence ID" value="NDW07765.1"/>
    <property type="molecule type" value="Genomic_DNA"/>
</dbReference>
<proteinExistence type="predicted"/>
<sequence length="141" mass="15171">MTEVRRFAAAGARNAEQRQAAEMAIKGNEAKIERIDAMMERSLQFKTLPDGSYVSFDPSSGEVQQLGSAPAGASNGTYGKPPSGFMYDPEDPTRLTPIPGGPGEQISGEGQIGPKLRKRPQCIIGTQIYGRRAGLVMTRRS</sequence>
<keyword evidence="3" id="KW-1185">Reference proteome</keyword>
<gene>
    <name evidence="2" type="ORF">GTK09_25475</name>
</gene>
<reference evidence="2 3" key="1">
    <citation type="submission" date="2020-01" db="EMBL/GenBank/DDBJ databases">
        <title>Jiella pacifica sp. nov.</title>
        <authorList>
            <person name="Xue Z."/>
            <person name="Zhu S."/>
            <person name="Chen J."/>
            <person name="Yang J."/>
        </authorList>
    </citation>
    <scope>NUCLEOTIDE SEQUENCE [LARGE SCALE GENOMIC DNA]</scope>
    <source>
        <strain evidence="2 3">40Bstr34</strain>
    </source>
</reference>
<dbReference type="AlphaFoldDB" id="A0A6N9TC08"/>
<comment type="caution">
    <text evidence="2">The sequence shown here is derived from an EMBL/GenBank/DDBJ whole genome shotgun (WGS) entry which is preliminary data.</text>
</comment>
<evidence type="ECO:0000313" key="2">
    <source>
        <dbReference type="EMBL" id="NDW07765.1"/>
    </source>
</evidence>
<feature type="compositionally biased region" description="Polar residues" evidence="1">
    <location>
        <begin position="57"/>
        <end position="67"/>
    </location>
</feature>
<feature type="region of interest" description="Disordered" evidence="1">
    <location>
        <begin position="56"/>
        <end position="119"/>
    </location>
</feature>
<dbReference type="RefSeq" id="WP_163466222.1">
    <property type="nucleotide sequence ID" value="NZ_JAAAMG010000038.1"/>
</dbReference>
<accession>A0A6N9TC08</accession>
<dbReference type="Proteomes" id="UP000469011">
    <property type="component" value="Unassembled WGS sequence"/>
</dbReference>
<name>A0A6N9TC08_9HYPH</name>
<organism evidence="2 3">
    <name type="scientific">Jiella pacifica</name>
    <dbReference type="NCBI Taxonomy" id="2696469"/>
    <lineage>
        <taxon>Bacteria</taxon>
        <taxon>Pseudomonadati</taxon>
        <taxon>Pseudomonadota</taxon>
        <taxon>Alphaproteobacteria</taxon>
        <taxon>Hyphomicrobiales</taxon>
        <taxon>Aurantimonadaceae</taxon>
        <taxon>Jiella</taxon>
    </lineage>
</organism>
<evidence type="ECO:0000256" key="1">
    <source>
        <dbReference type="SAM" id="MobiDB-lite"/>
    </source>
</evidence>
<protein>
    <submittedName>
        <fullName evidence="2">Uncharacterized protein</fullName>
    </submittedName>
</protein>
<evidence type="ECO:0000313" key="3">
    <source>
        <dbReference type="Proteomes" id="UP000469011"/>
    </source>
</evidence>